<sequence>MPTDVLTLAELSIGDVTKLLARYQLKLHLIEIGQIIPGSFWGDSEAGIITQNVYARPDTPIHSLLHESCHIICMDSECRQKLHTDAEGDFSEEDAVCYLQILLAEHLPGFGEARALADMDSWGYTFRLGSSKRWFEEDAEDARQWLSNHHLIDQYGHPTYCLRQ</sequence>
<proteinExistence type="predicted"/>
<reference evidence="1" key="1">
    <citation type="submission" date="2020-01" db="EMBL/GenBank/DDBJ databases">
        <authorList>
            <person name="Meier V. D."/>
            <person name="Meier V D."/>
        </authorList>
    </citation>
    <scope>NUCLEOTIDE SEQUENCE</scope>
    <source>
        <strain evidence="1">HLG_WM_MAG_09</strain>
    </source>
</reference>
<protein>
    <submittedName>
        <fullName evidence="1">Uncharacterized protein</fullName>
    </submittedName>
</protein>
<evidence type="ECO:0000313" key="1">
    <source>
        <dbReference type="EMBL" id="CAA6800842.1"/>
    </source>
</evidence>
<dbReference type="EMBL" id="CACVAT010000022">
    <property type="protein sequence ID" value="CAA6800842.1"/>
    <property type="molecule type" value="Genomic_DNA"/>
</dbReference>
<name>A0A6S6SC24_9GAMM</name>
<dbReference type="AlphaFoldDB" id="A0A6S6SC24"/>
<accession>A0A6S6SC24</accession>
<organism evidence="1">
    <name type="scientific">uncultured Thiotrichaceae bacterium</name>
    <dbReference type="NCBI Taxonomy" id="298394"/>
    <lineage>
        <taxon>Bacteria</taxon>
        <taxon>Pseudomonadati</taxon>
        <taxon>Pseudomonadota</taxon>
        <taxon>Gammaproteobacteria</taxon>
        <taxon>Thiotrichales</taxon>
        <taxon>Thiotrichaceae</taxon>
        <taxon>environmental samples</taxon>
    </lineage>
</organism>
<gene>
    <name evidence="1" type="ORF">HELGO_WM28286</name>
</gene>